<gene>
    <name evidence="3" type="ORF">SCABRO_03849</name>
</gene>
<comment type="caution">
    <text evidence="1">Lacks conserved residue(s) required for the propagation of feature annotation.</text>
</comment>
<feature type="domain" description="STAS" evidence="2">
    <location>
        <begin position="15"/>
        <end position="127"/>
    </location>
</feature>
<dbReference type="NCBIfam" id="TIGR00056">
    <property type="entry name" value="MlaE family lipid ABC transporter permease subunit"/>
    <property type="match status" value="1"/>
</dbReference>
<accession>A0A0B0ECR2</accession>
<dbReference type="EMBL" id="JRYO01000264">
    <property type="protein sequence ID" value="KHE90464.1"/>
    <property type="molecule type" value="Genomic_DNA"/>
</dbReference>
<dbReference type="InterPro" id="IPR036513">
    <property type="entry name" value="STAS_dom_sf"/>
</dbReference>
<dbReference type="SUPFAM" id="SSF52091">
    <property type="entry name" value="SpoIIaa-like"/>
    <property type="match status" value="1"/>
</dbReference>
<comment type="similarity">
    <text evidence="1">Belongs to the MlaE permease family.</text>
</comment>
<keyword evidence="1" id="KW-0472">Membrane</keyword>
<dbReference type="PANTHER" id="PTHR30188:SF3">
    <property type="entry name" value="ABC TRANSPORTER PERMEASE"/>
    <property type="match status" value="1"/>
</dbReference>
<dbReference type="InterPro" id="IPR030802">
    <property type="entry name" value="Permease_MalE"/>
</dbReference>
<dbReference type="InterPro" id="IPR003453">
    <property type="entry name" value="ABC_MlaE_roteobac"/>
</dbReference>
<evidence type="ECO:0000259" key="2">
    <source>
        <dbReference type="PROSITE" id="PS50801"/>
    </source>
</evidence>
<proteinExistence type="inferred from homology"/>
<dbReference type="PROSITE" id="PS50801">
    <property type="entry name" value="STAS"/>
    <property type="match status" value="1"/>
</dbReference>
<organism evidence="3 4">
    <name type="scientific">Candidatus Scalindua brodae</name>
    <dbReference type="NCBI Taxonomy" id="237368"/>
    <lineage>
        <taxon>Bacteria</taxon>
        <taxon>Pseudomonadati</taxon>
        <taxon>Planctomycetota</taxon>
        <taxon>Candidatus Brocadiia</taxon>
        <taxon>Candidatus Brocadiales</taxon>
        <taxon>Candidatus Scalinduaceae</taxon>
        <taxon>Candidatus Scalindua</taxon>
    </lineage>
</organism>
<dbReference type="eggNOG" id="COG0767">
    <property type="taxonomic scope" value="Bacteria"/>
</dbReference>
<dbReference type="Proteomes" id="UP000030652">
    <property type="component" value="Unassembled WGS sequence"/>
</dbReference>
<protein>
    <recommendedName>
        <fullName evidence="2">STAS domain-containing protein</fullName>
    </recommendedName>
</protein>
<feature type="transmembrane region" description="Helical" evidence="1">
    <location>
        <begin position="352"/>
        <end position="374"/>
    </location>
</feature>
<dbReference type="PANTHER" id="PTHR30188">
    <property type="entry name" value="ABC TRANSPORTER PERMEASE PROTEIN-RELATED"/>
    <property type="match status" value="1"/>
</dbReference>
<keyword evidence="1" id="KW-1133">Transmembrane helix</keyword>
<feature type="transmembrane region" description="Helical" evidence="1">
    <location>
        <begin position="264"/>
        <end position="293"/>
    </location>
</feature>
<feature type="transmembrane region" description="Helical" evidence="1">
    <location>
        <begin position="169"/>
        <end position="188"/>
    </location>
</feature>
<dbReference type="PATRIC" id="fig|237368.3.peg.4139"/>
<dbReference type="GO" id="GO:0043190">
    <property type="term" value="C:ATP-binding cassette (ABC) transporter complex"/>
    <property type="evidence" value="ECO:0007669"/>
    <property type="project" value="InterPro"/>
</dbReference>
<keyword evidence="1" id="KW-0812">Transmembrane</keyword>
<dbReference type="Pfam" id="PF02405">
    <property type="entry name" value="MlaE"/>
    <property type="match status" value="1"/>
</dbReference>
<dbReference type="Gene3D" id="3.30.750.24">
    <property type="entry name" value="STAS domain"/>
    <property type="match status" value="1"/>
</dbReference>
<reference evidence="3 4" key="1">
    <citation type="submission" date="2014-10" db="EMBL/GenBank/DDBJ databases">
        <title>Draft genome of anammox bacterium scalindua brodae, obtained using differential coverage binning of sequence data from two enrichment reactors.</title>
        <authorList>
            <person name="Speth D.R."/>
            <person name="Russ L."/>
            <person name="Kartal B."/>
            <person name="Op den Camp H.J."/>
            <person name="Dutilh B.E."/>
            <person name="Jetten M.S."/>
        </authorList>
    </citation>
    <scope>NUCLEOTIDE SEQUENCE [LARGE SCALE GENOMIC DNA]</scope>
    <source>
        <strain evidence="3">RU1</strain>
    </source>
</reference>
<evidence type="ECO:0000256" key="1">
    <source>
        <dbReference type="RuleBase" id="RU362044"/>
    </source>
</evidence>
<sequence>MKDGPVTLTTEVSQDGILTMVISGRLDSTSTGSIWQGVIDALERTSSKKVIIDTSEIDYCDGVGIGLLVDIQRRQKKRGSELEISGLRDEYQKLLNFFDPLEFEESRPEKSRKANLTEEVGRATFSIWDNICSQIAFLGELVAALSLAARNPKVVRWKDVFLIAETAGVNAFPIVTLISFLIGLIMAFQAAIPMKQFGAEIFVADLIALSTLRELGPLMTAIVMAGRTSSAFAAELGTMKVNEEMDALTTMGLDPVRFLVLTRVIATLFMMPLITIFANLFGIMGGSVVLLSMGYPLSTYIDRIIQSADYVDLLGGLLKSLAFGLIVAGIGCSHGLRTRTGASAVGDSTTKAVVSGIIMIIVTDGLFSVVYFYLGI</sequence>
<dbReference type="AlphaFoldDB" id="A0A0B0ECR2"/>
<dbReference type="GO" id="GO:0005548">
    <property type="term" value="F:phospholipid transporter activity"/>
    <property type="evidence" value="ECO:0007669"/>
    <property type="project" value="TreeGrafter"/>
</dbReference>
<dbReference type="InterPro" id="IPR002645">
    <property type="entry name" value="STAS_dom"/>
</dbReference>
<evidence type="ECO:0000313" key="3">
    <source>
        <dbReference type="EMBL" id="KHE90464.1"/>
    </source>
</evidence>
<comment type="caution">
    <text evidence="3">The sequence shown here is derived from an EMBL/GenBank/DDBJ whole genome shotgun (WGS) entry which is preliminary data.</text>
</comment>
<dbReference type="CDD" id="cd07043">
    <property type="entry name" value="STAS_anti-anti-sigma_factors"/>
    <property type="match status" value="1"/>
</dbReference>
<dbReference type="Pfam" id="PF01740">
    <property type="entry name" value="STAS"/>
    <property type="match status" value="1"/>
</dbReference>
<evidence type="ECO:0000313" key="4">
    <source>
        <dbReference type="Proteomes" id="UP000030652"/>
    </source>
</evidence>
<feature type="transmembrane region" description="Helical" evidence="1">
    <location>
        <begin position="313"/>
        <end position="332"/>
    </location>
</feature>
<name>A0A0B0ECR2_9BACT</name>